<evidence type="ECO:0000313" key="1">
    <source>
        <dbReference type="EMBL" id="PSR70972.1"/>
    </source>
</evidence>
<proteinExistence type="predicted"/>
<protein>
    <submittedName>
        <fullName evidence="1">Uncharacterized protein</fullName>
    </submittedName>
</protein>
<dbReference type="AlphaFoldDB" id="A0A2R6NG63"/>
<accession>A0A2R6NG63</accession>
<dbReference type="Proteomes" id="UP000186601">
    <property type="component" value="Unassembled WGS sequence"/>
</dbReference>
<organism evidence="1 2">
    <name type="scientific">Hermanssonia centrifuga</name>
    <dbReference type="NCBI Taxonomy" id="98765"/>
    <lineage>
        <taxon>Eukaryota</taxon>
        <taxon>Fungi</taxon>
        <taxon>Dikarya</taxon>
        <taxon>Basidiomycota</taxon>
        <taxon>Agaricomycotina</taxon>
        <taxon>Agaricomycetes</taxon>
        <taxon>Polyporales</taxon>
        <taxon>Meruliaceae</taxon>
        <taxon>Hermanssonia</taxon>
    </lineage>
</organism>
<gene>
    <name evidence="1" type="ORF">PHLCEN_2v13148</name>
</gene>
<comment type="caution">
    <text evidence="1">The sequence shown here is derived from an EMBL/GenBank/DDBJ whole genome shotgun (WGS) entry which is preliminary data.</text>
</comment>
<dbReference type="EMBL" id="MLYV02001299">
    <property type="protein sequence ID" value="PSR70972.1"/>
    <property type="molecule type" value="Genomic_DNA"/>
</dbReference>
<reference evidence="1 2" key="1">
    <citation type="submission" date="2018-02" db="EMBL/GenBank/DDBJ databases">
        <title>Genome sequence of the basidiomycete white-rot fungus Phlebia centrifuga.</title>
        <authorList>
            <person name="Granchi Z."/>
            <person name="Peng M."/>
            <person name="de Vries R.P."/>
            <person name="Hilden K."/>
            <person name="Makela M.R."/>
            <person name="Grigoriev I."/>
            <person name="Riley R."/>
        </authorList>
    </citation>
    <scope>NUCLEOTIDE SEQUENCE [LARGE SCALE GENOMIC DNA]</scope>
    <source>
        <strain evidence="1 2">FBCC195</strain>
    </source>
</reference>
<evidence type="ECO:0000313" key="2">
    <source>
        <dbReference type="Proteomes" id="UP000186601"/>
    </source>
</evidence>
<name>A0A2R6NG63_9APHY</name>
<sequence>MDCFIIPIGLQHLNKPIFNMPDDILEIVVTIFRTLWLAAMSSSTLKSAKHHCAFKIKRVTD</sequence>
<keyword evidence="2" id="KW-1185">Reference proteome</keyword>